<name>A0ABP8DPB3_9ACTN</name>
<dbReference type="EMBL" id="BAABAT010000043">
    <property type="protein sequence ID" value="GAA4261017.1"/>
    <property type="molecule type" value="Genomic_DNA"/>
</dbReference>
<comment type="caution">
    <text evidence="1">The sequence shown here is derived from an EMBL/GenBank/DDBJ whole genome shotgun (WGS) entry which is preliminary data.</text>
</comment>
<keyword evidence="2" id="KW-1185">Reference proteome</keyword>
<proteinExistence type="predicted"/>
<protein>
    <recommendedName>
        <fullName evidence="3">AMP-binding enzyme C-terminal domain-containing protein</fullName>
    </recommendedName>
</protein>
<dbReference type="RefSeq" id="WP_345137916.1">
    <property type="nucleotide sequence ID" value="NZ_BAABAT010000043.1"/>
</dbReference>
<dbReference type="SUPFAM" id="SSF56801">
    <property type="entry name" value="Acetyl-CoA synthetase-like"/>
    <property type="match status" value="1"/>
</dbReference>
<dbReference type="Proteomes" id="UP001500620">
    <property type="component" value="Unassembled WGS sequence"/>
</dbReference>
<gene>
    <name evidence="1" type="ORF">GCM10022255_091970</name>
</gene>
<evidence type="ECO:0008006" key="3">
    <source>
        <dbReference type="Google" id="ProtNLM"/>
    </source>
</evidence>
<sequence length="72" mass="7642">MRQRAAAGLPPHLVPSLFVAIDRLPLTVTGKVDGEALGRAVRRIDHAGGLGVTQIRQESAVRISGEKCYGHA</sequence>
<reference evidence="2" key="1">
    <citation type="journal article" date="2019" name="Int. J. Syst. Evol. Microbiol.">
        <title>The Global Catalogue of Microorganisms (GCM) 10K type strain sequencing project: providing services to taxonomists for standard genome sequencing and annotation.</title>
        <authorList>
            <consortium name="The Broad Institute Genomics Platform"/>
            <consortium name="The Broad Institute Genome Sequencing Center for Infectious Disease"/>
            <person name="Wu L."/>
            <person name="Ma J."/>
        </authorList>
    </citation>
    <scope>NUCLEOTIDE SEQUENCE [LARGE SCALE GENOMIC DNA]</scope>
    <source>
        <strain evidence="2">JCM 17441</strain>
    </source>
</reference>
<evidence type="ECO:0000313" key="1">
    <source>
        <dbReference type="EMBL" id="GAA4261017.1"/>
    </source>
</evidence>
<evidence type="ECO:0000313" key="2">
    <source>
        <dbReference type="Proteomes" id="UP001500620"/>
    </source>
</evidence>
<dbReference type="InterPro" id="IPR045851">
    <property type="entry name" value="AMP-bd_C_sf"/>
</dbReference>
<accession>A0ABP8DPB3</accession>
<organism evidence="1 2">
    <name type="scientific">Dactylosporangium darangshiense</name>
    <dbReference type="NCBI Taxonomy" id="579108"/>
    <lineage>
        <taxon>Bacteria</taxon>
        <taxon>Bacillati</taxon>
        <taxon>Actinomycetota</taxon>
        <taxon>Actinomycetes</taxon>
        <taxon>Micromonosporales</taxon>
        <taxon>Micromonosporaceae</taxon>
        <taxon>Dactylosporangium</taxon>
    </lineage>
</organism>
<dbReference type="Gene3D" id="3.30.300.30">
    <property type="match status" value="1"/>
</dbReference>